<dbReference type="RefSeq" id="WP_103879099.1">
    <property type="nucleotide sequence ID" value="NZ_FNVG01000003.1"/>
</dbReference>
<reference evidence="5" key="1">
    <citation type="submission" date="2016-10" db="EMBL/GenBank/DDBJ databases">
        <authorList>
            <person name="Varghese N."/>
            <person name="Submissions S."/>
        </authorList>
    </citation>
    <scope>NUCLEOTIDE SEQUENCE [LARGE SCALE GENOMIC DNA]</scope>
    <source>
        <strain evidence="5">CGMCC 1.7062</strain>
    </source>
</reference>
<gene>
    <name evidence="4" type="ORF">SAMN04488244_103123</name>
</gene>
<evidence type="ECO:0000256" key="1">
    <source>
        <dbReference type="ARBA" id="ARBA00006484"/>
    </source>
</evidence>
<dbReference type="PANTHER" id="PTHR42760:SF133">
    <property type="entry name" value="3-OXOACYL-[ACYL-CARRIER-PROTEIN] REDUCTASE"/>
    <property type="match status" value="1"/>
</dbReference>
<sequence length="246" mass="26893">MQKIALVTGAFQGIGLATSELLMEQGFHVIMADIQSCASLANDFRQKGYLASHLKIDLAMSSMFPAIANKIEEQFGRLDVLVNNASILVDFGLHPSLIDEDTYRRVIEVNQIGPFLLTRSLTPLLKKSDNARIVNVSSQAAQLSQLSDMASPIKDDICAAYQSSKIGVNANTVLFAKELEPYGIKVNSYCPGWVDSGMNLDELPDYGDNIKLKSPKEGADTAIWLATLEEDGPTAGFFTEREAISW</sequence>
<dbReference type="SUPFAM" id="SSF51735">
    <property type="entry name" value="NAD(P)-binding Rossmann-fold domains"/>
    <property type="match status" value="1"/>
</dbReference>
<protein>
    <submittedName>
        <fullName evidence="4">NAD(P)-dependent dehydrogenase, short-chain alcohol dehydrogenase family</fullName>
    </submittedName>
</protein>
<dbReference type="EMBL" id="FNVG01000003">
    <property type="protein sequence ID" value="SEF73101.1"/>
    <property type="molecule type" value="Genomic_DNA"/>
</dbReference>
<dbReference type="Proteomes" id="UP000236721">
    <property type="component" value="Unassembled WGS sequence"/>
</dbReference>
<dbReference type="Pfam" id="PF00106">
    <property type="entry name" value="adh_short"/>
    <property type="match status" value="1"/>
</dbReference>
<dbReference type="GO" id="GO:0016616">
    <property type="term" value="F:oxidoreductase activity, acting on the CH-OH group of donors, NAD or NADP as acceptor"/>
    <property type="evidence" value="ECO:0007669"/>
    <property type="project" value="TreeGrafter"/>
</dbReference>
<dbReference type="PRINTS" id="PR00081">
    <property type="entry name" value="GDHRDH"/>
</dbReference>
<keyword evidence="5" id="KW-1185">Reference proteome</keyword>
<comment type="similarity">
    <text evidence="1 3">Belongs to the short-chain dehydrogenases/reductases (SDR) family.</text>
</comment>
<organism evidence="4 5">
    <name type="scientific">Vibrio hangzhouensis</name>
    <dbReference type="NCBI Taxonomy" id="462991"/>
    <lineage>
        <taxon>Bacteria</taxon>
        <taxon>Pseudomonadati</taxon>
        <taxon>Pseudomonadota</taxon>
        <taxon>Gammaproteobacteria</taxon>
        <taxon>Vibrionales</taxon>
        <taxon>Vibrionaceae</taxon>
        <taxon>Vibrio</taxon>
    </lineage>
</organism>
<evidence type="ECO:0000313" key="4">
    <source>
        <dbReference type="EMBL" id="SEF73101.1"/>
    </source>
</evidence>
<dbReference type="PRINTS" id="PR00080">
    <property type="entry name" value="SDRFAMILY"/>
</dbReference>
<proteinExistence type="inferred from homology"/>
<dbReference type="PANTHER" id="PTHR42760">
    <property type="entry name" value="SHORT-CHAIN DEHYDROGENASES/REDUCTASES FAMILY MEMBER"/>
    <property type="match status" value="1"/>
</dbReference>
<dbReference type="Gene3D" id="3.40.50.720">
    <property type="entry name" value="NAD(P)-binding Rossmann-like Domain"/>
    <property type="match status" value="1"/>
</dbReference>
<name>A0A1H5UFG8_9VIBR</name>
<evidence type="ECO:0000256" key="3">
    <source>
        <dbReference type="RuleBase" id="RU000363"/>
    </source>
</evidence>
<evidence type="ECO:0000256" key="2">
    <source>
        <dbReference type="ARBA" id="ARBA00023002"/>
    </source>
</evidence>
<dbReference type="InterPro" id="IPR036291">
    <property type="entry name" value="NAD(P)-bd_dom_sf"/>
</dbReference>
<dbReference type="OrthoDB" id="109589at2"/>
<keyword evidence="2" id="KW-0560">Oxidoreductase</keyword>
<evidence type="ECO:0000313" key="5">
    <source>
        <dbReference type="Proteomes" id="UP000236721"/>
    </source>
</evidence>
<dbReference type="AlphaFoldDB" id="A0A1H5UFG8"/>
<dbReference type="InterPro" id="IPR002347">
    <property type="entry name" value="SDR_fam"/>
</dbReference>
<accession>A0A1H5UFG8</accession>